<dbReference type="Gene3D" id="3.20.190.10">
    <property type="entry name" value="MutM-like, N-terminal"/>
    <property type="match status" value="1"/>
</dbReference>
<feature type="domain" description="Formamidopyrimidine-DNA glycosylase catalytic" evidence="16">
    <location>
        <begin position="2"/>
        <end position="102"/>
    </location>
</feature>
<comment type="catalytic activity">
    <reaction evidence="13">
        <text>2'-deoxyribonucleotide-(2'-deoxyribose 5'-phosphate)-2'-deoxyribonucleotide-DNA = a 3'-end 2'-deoxyribonucleotide-(2,3-dehydro-2,3-deoxyribose 5'-phosphate)-DNA + a 5'-end 5'-phospho-2'-deoxyribonucleoside-DNA + H(+)</text>
        <dbReference type="Rhea" id="RHEA:66592"/>
        <dbReference type="Rhea" id="RHEA-COMP:13180"/>
        <dbReference type="Rhea" id="RHEA-COMP:16897"/>
        <dbReference type="Rhea" id="RHEA-COMP:17067"/>
        <dbReference type="ChEBI" id="CHEBI:15378"/>
        <dbReference type="ChEBI" id="CHEBI:136412"/>
        <dbReference type="ChEBI" id="CHEBI:157695"/>
        <dbReference type="ChEBI" id="CHEBI:167181"/>
        <dbReference type="EC" id="4.2.99.18"/>
    </reaction>
</comment>
<keyword evidence="5 14" id="KW-0863">Zinc-finger</keyword>
<dbReference type="InterPro" id="IPR044090">
    <property type="entry name" value="Nei2_N"/>
</dbReference>
<keyword evidence="18" id="KW-1185">Reference proteome</keyword>
<dbReference type="InterPro" id="IPR035937">
    <property type="entry name" value="FPG_N"/>
</dbReference>
<dbReference type="InterPro" id="IPR000214">
    <property type="entry name" value="Znf_DNA_glyclase/AP_lyase"/>
</dbReference>
<keyword evidence="10" id="KW-0456">Lyase</keyword>
<dbReference type="PROSITE" id="PS51066">
    <property type="entry name" value="ZF_FPG_2"/>
    <property type="match status" value="1"/>
</dbReference>
<evidence type="ECO:0000256" key="10">
    <source>
        <dbReference type="ARBA" id="ARBA00023239"/>
    </source>
</evidence>
<evidence type="ECO:0000313" key="17">
    <source>
        <dbReference type="EMBL" id="RKT73181.1"/>
    </source>
</evidence>
<dbReference type="Gene3D" id="1.10.8.50">
    <property type="match status" value="1"/>
</dbReference>
<reference evidence="17 18" key="1">
    <citation type="submission" date="2018-10" db="EMBL/GenBank/DDBJ databases">
        <title>Sequencing the genomes of 1000 actinobacteria strains.</title>
        <authorList>
            <person name="Klenk H.-P."/>
        </authorList>
    </citation>
    <scope>NUCLEOTIDE SEQUENCE [LARGE SCALE GENOMIC DNA]</scope>
    <source>
        <strain evidence="17 18">DSM 43911</strain>
    </source>
</reference>
<feature type="domain" description="FPG-type" evidence="15">
    <location>
        <begin position="222"/>
        <end position="260"/>
    </location>
</feature>
<keyword evidence="3" id="KW-0479">Metal-binding</keyword>
<evidence type="ECO:0000256" key="8">
    <source>
        <dbReference type="ARBA" id="ARBA00023125"/>
    </source>
</evidence>
<evidence type="ECO:0000256" key="1">
    <source>
        <dbReference type="ARBA" id="ARBA00009409"/>
    </source>
</evidence>
<evidence type="ECO:0000256" key="11">
    <source>
        <dbReference type="ARBA" id="ARBA00023268"/>
    </source>
</evidence>
<dbReference type="GO" id="GO:0000703">
    <property type="term" value="F:oxidized pyrimidine nucleobase lesion DNA N-glycosylase activity"/>
    <property type="evidence" value="ECO:0007669"/>
    <property type="project" value="TreeGrafter"/>
</dbReference>
<dbReference type="GO" id="GO:0003684">
    <property type="term" value="F:damaged DNA binding"/>
    <property type="evidence" value="ECO:0007669"/>
    <property type="project" value="InterPro"/>
</dbReference>
<proteinExistence type="inferred from homology"/>
<keyword evidence="17" id="KW-0540">Nuclease</keyword>
<dbReference type="PROSITE" id="PS01242">
    <property type="entry name" value="ZF_FPG_1"/>
    <property type="match status" value="1"/>
</dbReference>
<name>A0A495XFF1_9PSEU</name>
<dbReference type="PROSITE" id="PS51068">
    <property type="entry name" value="FPG_CAT"/>
    <property type="match status" value="1"/>
</dbReference>
<dbReference type="GO" id="GO:0140078">
    <property type="term" value="F:class I DNA-(apurinic or apyrimidinic site) endonuclease activity"/>
    <property type="evidence" value="ECO:0007669"/>
    <property type="project" value="UniProtKB-EC"/>
</dbReference>
<keyword evidence="9" id="KW-0234">DNA repair</keyword>
<keyword evidence="8" id="KW-0238">DNA-binding</keyword>
<gene>
    <name evidence="17" type="ORF">DFJ66_6510</name>
</gene>
<evidence type="ECO:0000259" key="16">
    <source>
        <dbReference type="PROSITE" id="PS51068"/>
    </source>
</evidence>
<dbReference type="SUPFAM" id="SSF81624">
    <property type="entry name" value="N-terminal domain of MutM-like DNA repair proteins"/>
    <property type="match status" value="1"/>
</dbReference>
<evidence type="ECO:0000256" key="9">
    <source>
        <dbReference type="ARBA" id="ARBA00023204"/>
    </source>
</evidence>
<comment type="similarity">
    <text evidence="1">Belongs to the FPG family.</text>
</comment>
<dbReference type="SUPFAM" id="SSF57716">
    <property type="entry name" value="Glucocorticoid receptor-like (DNA-binding domain)"/>
    <property type="match status" value="1"/>
</dbReference>
<evidence type="ECO:0000256" key="2">
    <source>
        <dbReference type="ARBA" id="ARBA00012720"/>
    </source>
</evidence>
<dbReference type="EMBL" id="RBXR01000001">
    <property type="protein sequence ID" value="RKT73181.1"/>
    <property type="molecule type" value="Genomic_DNA"/>
</dbReference>
<keyword evidence="12" id="KW-0326">Glycosidase</keyword>
<comment type="caution">
    <text evidence="17">The sequence shown here is derived from an EMBL/GenBank/DDBJ whole genome shotgun (WGS) entry which is preliminary data.</text>
</comment>
<organism evidence="17 18">
    <name type="scientific">Saccharothrix variisporea</name>
    <dbReference type="NCBI Taxonomy" id="543527"/>
    <lineage>
        <taxon>Bacteria</taxon>
        <taxon>Bacillati</taxon>
        <taxon>Actinomycetota</taxon>
        <taxon>Actinomycetes</taxon>
        <taxon>Pseudonocardiales</taxon>
        <taxon>Pseudonocardiaceae</taxon>
        <taxon>Saccharothrix</taxon>
    </lineage>
</organism>
<dbReference type="GO" id="GO:0006284">
    <property type="term" value="P:base-excision repair"/>
    <property type="evidence" value="ECO:0007669"/>
    <property type="project" value="InterPro"/>
</dbReference>
<dbReference type="CDD" id="cd08971">
    <property type="entry name" value="AcNei2_N"/>
    <property type="match status" value="1"/>
</dbReference>
<evidence type="ECO:0000256" key="14">
    <source>
        <dbReference type="PROSITE-ProRule" id="PRU00391"/>
    </source>
</evidence>
<evidence type="ECO:0000256" key="5">
    <source>
        <dbReference type="ARBA" id="ARBA00022771"/>
    </source>
</evidence>
<evidence type="ECO:0000256" key="7">
    <source>
        <dbReference type="ARBA" id="ARBA00022833"/>
    </source>
</evidence>
<dbReference type="EC" id="4.2.99.18" evidence="2"/>
<sequence length="264" mass="29198">MPEGDTVFLTGRRLNEALAGKTLLRADLRHPRLSTVDLAGRDVREVATVGKHILTRFSGDLTLRSHLRMDGSWHLYRPGERWKRPGFQARVLLEVPDRVAVGFNLHDLDLVPTDQEDGLVGHLGPDLLGEWTPEAEAEAVRRLTAQPDQEIGQALLDQRIMAGVGNVYKCEVCFLIGASPWTKVSGVDPVKAVQLSRKLLLANAKTPFRNTTGFVGRGKESWVYGRAGRPCFRCGTKIRLADQGDGVQERPTYWCPSCQPGPIA</sequence>
<evidence type="ECO:0000256" key="13">
    <source>
        <dbReference type="ARBA" id="ARBA00044632"/>
    </source>
</evidence>
<protein>
    <recommendedName>
        <fullName evidence="2">DNA-(apurinic or apyrimidinic site) lyase</fullName>
        <ecNumber evidence="2">4.2.99.18</ecNumber>
    </recommendedName>
</protein>
<accession>A0A495XFF1</accession>
<dbReference type="RefSeq" id="WP_121226761.1">
    <property type="nucleotide sequence ID" value="NZ_JBIUBA010000039.1"/>
</dbReference>
<evidence type="ECO:0000256" key="3">
    <source>
        <dbReference type="ARBA" id="ARBA00022723"/>
    </source>
</evidence>
<dbReference type="GO" id="GO:0008270">
    <property type="term" value="F:zinc ion binding"/>
    <property type="evidence" value="ECO:0007669"/>
    <property type="project" value="UniProtKB-KW"/>
</dbReference>
<dbReference type="OrthoDB" id="9800855at2"/>
<evidence type="ECO:0000256" key="12">
    <source>
        <dbReference type="ARBA" id="ARBA00023295"/>
    </source>
</evidence>
<dbReference type="InterPro" id="IPR012319">
    <property type="entry name" value="FPG_cat"/>
</dbReference>
<dbReference type="Pfam" id="PF01149">
    <property type="entry name" value="Fapy_DNA_glyco"/>
    <property type="match status" value="1"/>
</dbReference>
<dbReference type="InterPro" id="IPR015887">
    <property type="entry name" value="DNA_glyclase_Znf_dom_DNA_BS"/>
</dbReference>
<dbReference type="InterPro" id="IPR015886">
    <property type="entry name" value="H2TH_FPG"/>
</dbReference>
<keyword evidence="11" id="KW-0511">Multifunctional enzyme</keyword>
<dbReference type="Proteomes" id="UP000272729">
    <property type="component" value="Unassembled WGS sequence"/>
</dbReference>
<dbReference type="PANTHER" id="PTHR42697:SF1">
    <property type="entry name" value="ENDONUCLEASE 8"/>
    <property type="match status" value="1"/>
</dbReference>
<dbReference type="PANTHER" id="PTHR42697">
    <property type="entry name" value="ENDONUCLEASE 8"/>
    <property type="match status" value="1"/>
</dbReference>
<dbReference type="InterPro" id="IPR010979">
    <property type="entry name" value="Ribosomal_uS13-like_H2TH"/>
</dbReference>
<evidence type="ECO:0000256" key="4">
    <source>
        <dbReference type="ARBA" id="ARBA00022763"/>
    </source>
</evidence>
<evidence type="ECO:0000313" key="18">
    <source>
        <dbReference type="Proteomes" id="UP000272729"/>
    </source>
</evidence>
<dbReference type="AlphaFoldDB" id="A0A495XFF1"/>
<evidence type="ECO:0000259" key="15">
    <source>
        <dbReference type="PROSITE" id="PS51066"/>
    </source>
</evidence>
<keyword evidence="7" id="KW-0862">Zinc</keyword>
<dbReference type="SUPFAM" id="SSF46946">
    <property type="entry name" value="S13-like H2TH domain"/>
    <property type="match status" value="1"/>
</dbReference>
<keyword evidence="6" id="KW-0378">Hydrolase</keyword>
<dbReference type="SMART" id="SM00898">
    <property type="entry name" value="Fapy_DNA_glyco"/>
    <property type="match status" value="1"/>
</dbReference>
<dbReference type="SMART" id="SM01232">
    <property type="entry name" value="H2TH"/>
    <property type="match status" value="1"/>
</dbReference>
<keyword evidence="4" id="KW-0227">DNA damage</keyword>
<evidence type="ECO:0000256" key="6">
    <source>
        <dbReference type="ARBA" id="ARBA00022801"/>
    </source>
</evidence>
<keyword evidence="17" id="KW-0255">Endonuclease</keyword>